<evidence type="ECO:0000313" key="1">
    <source>
        <dbReference type="EMBL" id="QDK18280.1"/>
    </source>
</evidence>
<dbReference type="RefSeq" id="WP_142487375.1">
    <property type="nucleotide sequence ID" value="NZ_CP035382.1"/>
</dbReference>
<protein>
    <submittedName>
        <fullName evidence="1">DNA utilization protein HofM</fullName>
    </submittedName>
</protein>
<accession>A0AAP9AIE3</accession>
<evidence type="ECO:0000313" key="2">
    <source>
        <dbReference type="Proteomes" id="UP000317812"/>
    </source>
</evidence>
<dbReference type="Proteomes" id="UP000317812">
    <property type="component" value="Chromosome"/>
</dbReference>
<gene>
    <name evidence="1" type="ORF">ES815_08165</name>
</gene>
<sequence>MAFKTWHTGVHIQQDKVLAVALVREKSGWGLRRWWQLPLAADIIRDGQILQPEQLAAALREWRQMLPHQHQIFLAFPAARTLQRTLPRPSMILRDSERTAWIASAISRELEMPPDALRFDYAEDTFSQAYHVTAAQNKEIATLLELAQVLRLRLAAITPDAGALAHLLPFVQAPAQCVAWRDRDQWLWAMRHQWGRRGLAEAPDVDRLAALLALRVDEIACCGAGSFDPWCALSRTQPPLPENGADFSVALALATGEHSR</sequence>
<dbReference type="SUPFAM" id="SSF53067">
    <property type="entry name" value="Actin-like ATPase domain"/>
    <property type="match status" value="1"/>
</dbReference>
<dbReference type="Gene3D" id="3.30.420.40">
    <property type="match status" value="1"/>
</dbReference>
<name>A0AAP9AIE3_9ENTR</name>
<reference evidence="1 2" key="1">
    <citation type="submission" date="2019-01" db="EMBL/GenBank/DDBJ databases">
        <title>Florfenicol resistance in Enterobacteriaceae and whole-genome sequence analysis of florfenicol-resistant Leclercia adecarboxylata strain R25.</title>
        <authorList>
            <person name="Bao Q."/>
            <person name="Ying Y."/>
        </authorList>
    </citation>
    <scope>NUCLEOTIDE SEQUENCE [LARGE SCALE GENOMIC DNA]</scope>
    <source>
        <strain evidence="1 2">R25</strain>
    </source>
</reference>
<organism evidence="1 2">
    <name type="scientific">Leclercia adecarboxylata</name>
    <dbReference type="NCBI Taxonomy" id="83655"/>
    <lineage>
        <taxon>Bacteria</taxon>
        <taxon>Pseudomonadati</taxon>
        <taxon>Pseudomonadota</taxon>
        <taxon>Gammaproteobacteria</taxon>
        <taxon>Enterobacterales</taxon>
        <taxon>Enterobacteriaceae</taxon>
        <taxon>Leclercia</taxon>
    </lineage>
</organism>
<dbReference type="AlphaFoldDB" id="A0AAP9AIE3"/>
<proteinExistence type="predicted"/>
<dbReference type="InterPro" id="IPR043129">
    <property type="entry name" value="ATPase_NBD"/>
</dbReference>
<dbReference type="EMBL" id="CP035382">
    <property type="protein sequence ID" value="QDK18280.1"/>
    <property type="molecule type" value="Genomic_DNA"/>
</dbReference>